<evidence type="ECO:0000313" key="10">
    <source>
        <dbReference type="EMBL" id="ODV90245.1"/>
    </source>
</evidence>
<feature type="transmembrane region" description="Helical" evidence="9">
    <location>
        <begin position="81"/>
        <end position="98"/>
    </location>
</feature>
<feature type="transmembrane region" description="Helical" evidence="9">
    <location>
        <begin position="189"/>
        <end position="213"/>
    </location>
</feature>
<dbReference type="Proteomes" id="UP000095023">
    <property type="component" value="Unassembled WGS sequence"/>
</dbReference>
<dbReference type="PANTHER" id="PTHR31465:SF9">
    <property type="entry name" value="SPHINGOID LONG-CHAIN BASE TRANSPORTER RSB1"/>
    <property type="match status" value="1"/>
</dbReference>
<feature type="transmembrane region" description="Helical" evidence="9">
    <location>
        <begin position="254"/>
        <end position="275"/>
    </location>
</feature>
<dbReference type="GO" id="GO:0000324">
    <property type="term" value="C:fungal-type vacuole"/>
    <property type="evidence" value="ECO:0007669"/>
    <property type="project" value="TreeGrafter"/>
</dbReference>
<keyword evidence="6 9" id="KW-0472">Membrane</keyword>
<keyword evidence="3 9" id="KW-0812">Transmembrane</keyword>
<gene>
    <name evidence="10" type="ORF">CANCADRAFT_24188</name>
</gene>
<evidence type="ECO:0000256" key="8">
    <source>
        <dbReference type="ARBA" id="ARBA00041117"/>
    </source>
</evidence>
<evidence type="ECO:0000256" key="9">
    <source>
        <dbReference type="SAM" id="Phobius"/>
    </source>
</evidence>
<evidence type="ECO:0000313" key="11">
    <source>
        <dbReference type="Proteomes" id="UP000095023"/>
    </source>
</evidence>
<feature type="transmembrane region" description="Helical" evidence="9">
    <location>
        <begin position="290"/>
        <end position="310"/>
    </location>
</feature>
<organism evidence="10 11">
    <name type="scientific">Tortispora caseinolytica NRRL Y-17796</name>
    <dbReference type="NCBI Taxonomy" id="767744"/>
    <lineage>
        <taxon>Eukaryota</taxon>
        <taxon>Fungi</taxon>
        <taxon>Dikarya</taxon>
        <taxon>Ascomycota</taxon>
        <taxon>Saccharomycotina</taxon>
        <taxon>Trigonopsidomycetes</taxon>
        <taxon>Trigonopsidales</taxon>
        <taxon>Trigonopsidaceae</taxon>
        <taxon>Tortispora</taxon>
    </lineage>
</organism>
<comment type="function">
    <text evidence="7">Catalyzes the ATP-dependent translocation of sphingoid long-chain bases (LCBs) from the cytoplasmic site toward the extracytoplasmic side of the membrane (flip-flop). Involved in the establishment of the functional lipid asymmetry of the plasma membrane. Regulates intracellular levels of LCBs, sphingolipid precursors that are growth inhibitory at increased levels.</text>
</comment>
<feature type="transmembrane region" description="Helical" evidence="9">
    <location>
        <begin position="53"/>
        <end position="74"/>
    </location>
</feature>
<evidence type="ECO:0000256" key="3">
    <source>
        <dbReference type="ARBA" id="ARBA00022692"/>
    </source>
</evidence>
<keyword evidence="5" id="KW-0445">Lipid transport</keyword>
<evidence type="ECO:0000256" key="2">
    <source>
        <dbReference type="ARBA" id="ARBA00009969"/>
    </source>
</evidence>
<dbReference type="AlphaFoldDB" id="A0A1E4TEQ3"/>
<dbReference type="GO" id="GO:0006869">
    <property type="term" value="P:lipid transport"/>
    <property type="evidence" value="ECO:0007669"/>
    <property type="project" value="UniProtKB-KW"/>
</dbReference>
<keyword evidence="11" id="KW-1185">Reference proteome</keyword>
<protein>
    <recommendedName>
        <fullName evidence="8">Sphingoid long-chain base transporter RSB1</fullName>
    </recommendedName>
</protein>
<evidence type="ECO:0000256" key="1">
    <source>
        <dbReference type="ARBA" id="ARBA00004651"/>
    </source>
</evidence>
<feature type="transmembrane region" description="Helical" evidence="9">
    <location>
        <begin position="152"/>
        <end position="177"/>
    </location>
</feature>
<name>A0A1E4TEQ3_9ASCO</name>
<evidence type="ECO:0000256" key="5">
    <source>
        <dbReference type="ARBA" id="ARBA00023055"/>
    </source>
</evidence>
<keyword evidence="4 9" id="KW-1133">Transmembrane helix</keyword>
<feature type="transmembrane region" description="Helical" evidence="9">
    <location>
        <begin position="110"/>
        <end position="131"/>
    </location>
</feature>
<dbReference type="InterPro" id="IPR007568">
    <property type="entry name" value="RTA1"/>
</dbReference>
<comment type="similarity">
    <text evidence="2">Belongs to the lipid-translocating exporter (LTE) (TC 9.A.26.1) family.</text>
</comment>
<sequence>MTTVDPGLAYTIVNVDPTLASRLNAINPLLEEAAAQYTDYEVYDYTPDFDSNLAGTILFGILTALHLVIGCYFFQWWFGTALVIGCALETTGYVARVVSHYHPWQINPFLIQIICLTIAPAFMMGGVYNIVGKIVVIYGQNLVSHFKPATYSYVFIALDIVCLILQGAGGGMAAVALQNYENIDPGTNIMIAGIALQVAVMVLFMLVSLLIYFRIRKASKAGYYSAKPKNAPDVSSYKLYPELLAHTRKPFFKYFIIGTIIAVLFIFTRCVYRLFELGGGWRGHLMVEEGYFLVLDGLMLFLACLVLTVAHPGIAFGRTVISVARPHRSEGAARKAAPLTIQTPPGSPQ</sequence>
<reference evidence="11" key="1">
    <citation type="submission" date="2016-02" db="EMBL/GenBank/DDBJ databases">
        <title>Comparative genomics of biotechnologically important yeasts.</title>
        <authorList>
            <consortium name="DOE Joint Genome Institute"/>
            <person name="Riley R."/>
            <person name="Haridas S."/>
            <person name="Wolfe K.H."/>
            <person name="Lopes M.R."/>
            <person name="Hittinger C.T."/>
            <person name="Goker M."/>
            <person name="Salamov A."/>
            <person name="Wisecaver J."/>
            <person name="Long T.M."/>
            <person name="Aerts A.L."/>
            <person name="Barry K."/>
            <person name="Choi C."/>
            <person name="Clum A."/>
            <person name="Coughlan A.Y."/>
            <person name="Deshpande S."/>
            <person name="Douglass A.P."/>
            <person name="Hanson S.J."/>
            <person name="Klenk H.-P."/>
            <person name="Labutti K."/>
            <person name="Lapidus A."/>
            <person name="Lindquist E."/>
            <person name="Lipzen A."/>
            <person name="Meier-Kolthoff J.P."/>
            <person name="Ohm R.A."/>
            <person name="Otillar R.P."/>
            <person name="Pangilinan J."/>
            <person name="Peng Y."/>
            <person name="Rokas A."/>
            <person name="Rosa C.A."/>
            <person name="Scheuner C."/>
            <person name="Sibirny A.A."/>
            <person name="Slot J.C."/>
            <person name="Stielow J.B."/>
            <person name="Sun H."/>
            <person name="Kurtzman C.P."/>
            <person name="Blackwell M."/>
            <person name="Jeffries T.W."/>
            <person name="Grigoriev I.V."/>
        </authorList>
    </citation>
    <scope>NUCLEOTIDE SEQUENCE [LARGE SCALE GENOMIC DNA]</scope>
    <source>
        <strain evidence="11">NRRL Y-17796</strain>
    </source>
</reference>
<dbReference type="EMBL" id="KV453842">
    <property type="protein sequence ID" value="ODV90245.1"/>
    <property type="molecule type" value="Genomic_DNA"/>
</dbReference>
<dbReference type="OrthoDB" id="3358017at2759"/>
<dbReference type="PANTHER" id="PTHR31465">
    <property type="entry name" value="PROTEIN RTA1-RELATED"/>
    <property type="match status" value="1"/>
</dbReference>
<evidence type="ECO:0000256" key="6">
    <source>
        <dbReference type="ARBA" id="ARBA00023136"/>
    </source>
</evidence>
<dbReference type="GO" id="GO:0005886">
    <property type="term" value="C:plasma membrane"/>
    <property type="evidence" value="ECO:0007669"/>
    <property type="project" value="UniProtKB-SubCell"/>
</dbReference>
<proteinExistence type="inferred from homology"/>
<evidence type="ECO:0000256" key="7">
    <source>
        <dbReference type="ARBA" id="ARBA00037472"/>
    </source>
</evidence>
<evidence type="ECO:0000256" key="4">
    <source>
        <dbReference type="ARBA" id="ARBA00022989"/>
    </source>
</evidence>
<keyword evidence="5" id="KW-0813">Transport</keyword>
<dbReference type="Pfam" id="PF04479">
    <property type="entry name" value="RTA1"/>
    <property type="match status" value="1"/>
</dbReference>
<comment type="subcellular location">
    <subcellularLocation>
        <location evidence="1">Cell membrane</location>
        <topology evidence="1">Multi-pass membrane protein</topology>
    </subcellularLocation>
</comment>
<accession>A0A1E4TEQ3</accession>